<keyword evidence="3" id="KW-1185">Reference proteome</keyword>
<gene>
    <name evidence="2" type="ORF">AKJ17_15115</name>
</gene>
<reference evidence="3" key="1">
    <citation type="submission" date="2015-08" db="EMBL/GenBank/DDBJ databases">
        <title>Vibrio galatheae sp. nov., a novel member of the Vibrionaceae family isolated from the Solomon Islands.</title>
        <authorList>
            <person name="Giubergia S."/>
            <person name="Machado H."/>
            <person name="Mateiu R.V."/>
            <person name="Gram L."/>
        </authorList>
    </citation>
    <scope>NUCLEOTIDE SEQUENCE [LARGE SCALE GENOMIC DNA]</scope>
    <source>
        <strain evidence="3">DSM 19584</strain>
    </source>
</reference>
<dbReference type="PATRIC" id="fig|693.5.peg.3084"/>
<accession>A0A0M0HJZ1</accession>
<dbReference type="SUPFAM" id="SSF55729">
    <property type="entry name" value="Acyl-CoA N-acyltransferases (Nat)"/>
    <property type="match status" value="1"/>
</dbReference>
<dbReference type="InterPro" id="IPR016181">
    <property type="entry name" value="Acyl_CoA_acyltransferase"/>
</dbReference>
<dbReference type="PANTHER" id="PTHR43617">
    <property type="entry name" value="L-AMINO ACID N-ACETYLTRANSFERASE"/>
    <property type="match status" value="1"/>
</dbReference>
<dbReference type="InterPro" id="IPR050276">
    <property type="entry name" value="MshD_Acetyltransferase"/>
</dbReference>
<sequence length="167" mass="18595">MLIRTEAPADILTVDQLLKSAFETDAEAKLVMQLRENGHRTLSLVASTDDGEIIGHVMFSPVTLKGEDYNWQGLAPLAVKEEYRGQGIAKQLVEEAFSSLLELGYPACVVLGDPAYYGRFGFVPGEQYNMQCQWDVPKGAFQVIELRSGEFEGRNGVIEYCPEFLKL</sequence>
<dbReference type="RefSeq" id="WP_053396647.1">
    <property type="nucleotide sequence ID" value="NZ_CANLZT010000004.1"/>
</dbReference>
<evidence type="ECO:0000313" key="3">
    <source>
        <dbReference type="Proteomes" id="UP000037515"/>
    </source>
</evidence>
<dbReference type="PANTHER" id="PTHR43617:SF2">
    <property type="entry name" value="UPF0039 PROTEIN SLL0451"/>
    <property type="match status" value="1"/>
</dbReference>
<dbReference type="Pfam" id="PF00583">
    <property type="entry name" value="Acetyltransf_1"/>
    <property type="match status" value="1"/>
</dbReference>
<dbReference type="OrthoDB" id="9797178at2"/>
<dbReference type="GO" id="GO:0016747">
    <property type="term" value="F:acyltransferase activity, transferring groups other than amino-acyl groups"/>
    <property type="evidence" value="ECO:0007669"/>
    <property type="project" value="InterPro"/>
</dbReference>
<dbReference type="AlphaFoldDB" id="A0A0M0HJZ1"/>
<dbReference type="Gene3D" id="3.40.630.30">
    <property type="match status" value="1"/>
</dbReference>
<dbReference type="InterPro" id="IPR000182">
    <property type="entry name" value="GNAT_dom"/>
</dbReference>
<dbReference type="STRING" id="693.AKJ17_15115"/>
<evidence type="ECO:0000259" key="1">
    <source>
        <dbReference type="PROSITE" id="PS51186"/>
    </source>
</evidence>
<evidence type="ECO:0000313" key="2">
    <source>
        <dbReference type="EMBL" id="KOO02404.1"/>
    </source>
</evidence>
<comment type="caution">
    <text evidence="2">The sequence shown here is derived from an EMBL/GenBank/DDBJ whole genome shotgun (WGS) entry which is preliminary data.</text>
</comment>
<dbReference type="EMBL" id="LHPJ01000016">
    <property type="protein sequence ID" value="KOO02404.1"/>
    <property type="molecule type" value="Genomic_DNA"/>
</dbReference>
<name>A0A0M0HJZ1_VIBNE</name>
<dbReference type="CDD" id="cd04301">
    <property type="entry name" value="NAT_SF"/>
    <property type="match status" value="1"/>
</dbReference>
<dbReference type="Proteomes" id="UP000037515">
    <property type="component" value="Unassembled WGS sequence"/>
</dbReference>
<keyword evidence="2" id="KW-0808">Transferase</keyword>
<proteinExistence type="predicted"/>
<dbReference type="PROSITE" id="PS51186">
    <property type="entry name" value="GNAT"/>
    <property type="match status" value="1"/>
</dbReference>
<organism evidence="2 3">
    <name type="scientific">Vibrio nereis</name>
    <dbReference type="NCBI Taxonomy" id="693"/>
    <lineage>
        <taxon>Bacteria</taxon>
        <taxon>Pseudomonadati</taxon>
        <taxon>Pseudomonadota</taxon>
        <taxon>Gammaproteobacteria</taxon>
        <taxon>Vibrionales</taxon>
        <taxon>Vibrionaceae</taxon>
        <taxon>Vibrio</taxon>
    </lineage>
</organism>
<protein>
    <submittedName>
        <fullName evidence="2">Acetyltransferase</fullName>
    </submittedName>
</protein>
<feature type="domain" description="N-acetyltransferase" evidence="1">
    <location>
        <begin position="1"/>
        <end position="143"/>
    </location>
</feature>